<evidence type="ECO:0000313" key="2">
    <source>
        <dbReference type="Proteomes" id="UP000299102"/>
    </source>
</evidence>
<comment type="caution">
    <text evidence="1">The sequence shown here is derived from an EMBL/GenBank/DDBJ whole genome shotgun (WGS) entry which is preliminary data.</text>
</comment>
<dbReference type="Proteomes" id="UP000299102">
    <property type="component" value="Unassembled WGS sequence"/>
</dbReference>
<dbReference type="EMBL" id="BGZK01000069">
    <property type="protein sequence ID" value="GBP15091.1"/>
    <property type="molecule type" value="Genomic_DNA"/>
</dbReference>
<gene>
    <name evidence="1" type="ORF">EVAR_11398_1</name>
</gene>
<name>A0A4C1TNF3_EUMVA</name>
<organism evidence="1 2">
    <name type="scientific">Eumeta variegata</name>
    <name type="common">Bagworm moth</name>
    <name type="synonym">Eumeta japonica</name>
    <dbReference type="NCBI Taxonomy" id="151549"/>
    <lineage>
        <taxon>Eukaryota</taxon>
        <taxon>Metazoa</taxon>
        <taxon>Ecdysozoa</taxon>
        <taxon>Arthropoda</taxon>
        <taxon>Hexapoda</taxon>
        <taxon>Insecta</taxon>
        <taxon>Pterygota</taxon>
        <taxon>Neoptera</taxon>
        <taxon>Endopterygota</taxon>
        <taxon>Lepidoptera</taxon>
        <taxon>Glossata</taxon>
        <taxon>Ditrysia</taxon>
        <taxon>Tineoidea</taxon>
        <taxon>Psychidae</taxon>
        <taxon>Oiketicinae</taxon>
        <taxon>Eumeta</taxon>
    </lineage>
</organism>
<protein>
    <submittedName>
        <fullName evidence="1">Uncharacterized protein</fullName>
    </submittedName>
</protein>
<keyword evidence="2" id="KW-1185">Reference proteome</keyword>
<accession>A0A4C1TNF3</accession>
<evidence type="ECO:0000313" key="1">
    <source>
        <dbReference type="EMBL" id="GBP15091.1"/>
    </source>
</evidence>
<proteinExistence type="predicted"/>
<dbReference type="AlphaFoldDB" id="A0A4C1TNF3"/>
<sequence>MKCFMTPCTPIGGVIAQYGALIEVEQKRKIIHSPTSNYSRYASYYSFDTEDRDRVSLAIAVIGSAARGPDIGDNSILRTPGQP</sequence>
<reference evidence="1 2" key="1">
    <citation type="journal article" date="2019" name="Commun. Biol.">
        <title>The bagworm genome reveals a unique fibroin gene that provides high tensile strength.</title>
        <authorList>
            <person name="Kono N."/>
            <person name="Nakamura H."/>
            <person name="Ohtoshi R."/>
            <person name="Tomita M."/>
            <person name="Numata K."/>
            <person name="Arakawa K."/>
        </authorList>
    </citation>
    <scope>NUCLEOTIDE SEQUENCE [LARGE SCALE GENOMIC DNA]</scope>
</reference>